<feature type="compositionally biased region" description="Low complexity" evidence="2">
    <location>
        <begin position="45"/>
        <end position="54"/>
    </location>
</feature>
<evidence type="ECO:0000256" key="2">
    <source>
        <dbReference type="SAM" id="MobiDB-lite"/>
    </source>
</evidence>
<dbReference type="Pfam" id="PF08238">
    <property type="entry name" value="Sel1"/>
    <property type="match status" value="6"/>
</dbReference>
<dbReference type="SMART" id="SM00671">
    <property type="entry name" value="SEL1"/>
    <property type="match status" value="7"/>
</dbReference>
<gene>
    <name evidence="3" type="ORF">AGERDE_LOCUS390</name>
</gene>
<feature type="region of interest" description="Disordered" evidence="2">
    <location>
        <begin position="1"/>
        <end position="389"/>
    </location>
</feature>
<dbReference type="InterPro" id="IPR006597">
    <property type="entry name" value="Sel1-like"/>
</dbReference>
<feature type="compositionally biased region" description="Polar residues" evidence="2">
    <location>
        <begin position="1"/>
        <end position="15"/>
    </location>
</feature>
<protein>
    <submittedName>
        <fullName evidence="3">12375_t:CDS:1</fullName>
    </submittedName>
</protein>
<feature type="compositionally biased region" description="Polar residues" evidence="2">
    <location>
        <begin position="253"/>
        <end position="273"/>
    </location>
</feature>
<evidence type="ECO:0000256" key="1">
    <source>
        <dbReference type="ARBA" id="ARBA00022737"/>
    </source>
</evidence>
<evidence type="ECO:0000313" key="4">
    <source>
        <dbReference type="Proteomes" id="UP000789831"/>
    </source>
</evidence>
<proteinExistence type="predicted"/>
<feature type="compositionally biased region" description="Low complexity" evidence="2">
    <location>
        <begin position="115"/>
        <end position="126"/>
    </location>
</feature>
<dbReference type="InterPro" id="IPR051726">
    <property type="entry name" value="Chitin_Synth_Reg"/>
</dbReference>
<dbReference type="Proteomes" id="UP000789831">
    <property type="component" value="Unassembled WGS sequence"/>
</dbReference>
<feature type="compositionally biased region" description="Polar residues" evidence="2">
    <location>
        <begin position="349"/>
        <end position="363"/>
    </location>
</feature>
<feature type="compositionally biased region" description="Low complexity" evidence="2">
    <location>
        <begin position="286"/>
        <end position="298"/>
    </location>
</feature>
<feature type="compositionally biased region" description="Basic and acidic residues" evidence="2">
    <location>
        <begin position="60"/>
        <end position="71"/>
    </location>
</feature>
<dbReference type="SUPFAM" id="SSF81901">
    <property type="entry name" value="HCP-like"/>
    <property type="match status" value="1"/>
</dbReference>
<accession>A0A9N8UXI6</accession>
<dbReference type="InterPro" id="IPR011990">
    <property type="entry name" value="TPR-like_helical_dom_sf"/>
</dbReference>
<organism evidence="3 4">
    <name type="scientific">Ambispora gerdemannii</name>
    <dbReference type="NCBI Taxonomy" id="144530"/>
    <lineage>
        <taxon>Eukaryota</taxon>
        <taxon>Fungi</taxon>
        <taxon>Fungi incertae sedis</taxon>
        <taxon>Mucoromycota</taxon>
        <taxon>Glomeromycotina</taxon>
        <taxon>Glomeromycetes</taxon>
        <taxon>Archaeosporales</taxon>
        <taxon>Ambisporaceae</taxon>
        <taxon>Ambispora</taxon>
    </lineage>
</organism>
<dbReference type="PANTHER" id="PTHR46430:SF3">
    <property type="entry name" value="ACTIVATOR OF C KINASE PROTEIN 1"/>
    <property type="match status" value="1"/>
</dbReference>
<feature type="compositionally biased region" description="Polar residues" evidence="2">
    <location>
        <begin position="140"/>
        <end position="168"/>
    </location>
</feature>
<keyword evidence="4" id="KW-1185">Reference proteome</keyword>
<comment type="caution">
    <text evidence="3">The sequence shown here is derived from an EMBL/GenBank/DDBJ whole genome shotgun (WGS) entry which is preliminary data.</text>
</comment>
<reference evidence="3" key="1">
    <citation type="submission" date="2021-06" db="EMBL/GenBank/DDBJ databases">
        <authorList>
            <person name="Kallberg Y."/>
            <person name="Tangrot J."/>
            <person name="Rosling A."/>
        </authorList>
    </citation>
    <scope>NUCLEOTIDE SEQUENCE</scope>
    <source>
        <strain evidence="3">MT106</strain>
    </source>
</reference>
<keyword evidence="1" id="KW-0677">Repeat</keyword>
<dbReference type="AlphaFoldDB" id="A0A9N8UXI6"/>
<dbReference type="EMBL" id="CAJVPL010000019">
    <property type="protein sequence ID" value="CAG8434651.1"/>
    <property type="molecule type" value="Genomic_DNA"/>
</dbReference>
<dbReference type="PANTHER" id="PTHR46430">
    <property type="entry name" value="PROTEIN SKT5-RELATED"/>
    <property type="match status" value="1"/>
</dbReference>
<name>A0A9N8UXI6_9GLOM</name>
<dbReference type="OrthoDB" id="272077at2759"/>
<dbReference type="Gene3D" id="1.25.40.10">
    <property type="entry name" value="Tetratricopeptide repeat domain"/>
    <property type="match status" value="2"/>
</dbReference>
<sequence length="738" mass="83284">MSNNRKTTLAQSAEYNQGPIPVQVDPIRQGPLPQQYDPHIIHKQTSYSSLSTDSSRYHSHQLDPRELDRKNTISSRADARGVSPGSQLDPRDIQRSNSVSPRPDMARPQGDFHHQSSISRRQNNSSPYLAADPREELVPSRQNSGSTYPDTRSSPQPPFRQNNASSYLPESREGGESLQPQQHDHQQPYYSNGQYDSYDNRNYNQRNAGAYPEDSYDYSPQQHPSNKPYLPPLHPNPNYPPPPPPHQEEQYPSQQQHLPQGDYSSLPSLQTDLYQHPQGDYPPPQEGYGYNGYQQNYPVDANSYYGDNVDGAPMPSNYYPPDQKGQFYEEHSSYSQDYPQQGYPLSHPQEYSQDPYGSSTLGRQYSMKGPLPNRQYDADNSNSVKSVDVNKPSYTPEAIEAYRSKAKSADSLLQEAVKIIRRLATQGVGFGKPAYPEAQFYLAGAYGHGALGLPFDQEKAFSLYMQASKQNHSSATYRTAVCYEVGGGTKRDPHRATQFFRKAAALGDTAAMYKLGTILLMGLLSQTKNPREAVTWLKRAAQKADEENPHALHELGLLHERKDIQKEIPSIIHDERFALEQFHRAADLGYAPSCLKLGCVYEYGQLNVPINPQKSIYYYSKAAEQEDADAELALSGWYLTGSEPVLKQSDTEAYLWARKAADKGLSKAEYAIGYYSELGIGVNQDPEEARRWYLRAAAQGNKRAQHRLTELKKLGNMRRLKPERYTRAQAKKEDCVIC</sequence>
<feature type="compositionally biased region" description="Polar residues" evidence="2">
    <location>
        <begin position="191"/>
        <end position="207"/>
    </location>
</feature>
<evidence type="ECO:0000313" key="3">
    <source>
        <dbReference type="EMBL" id="CAG8434651.1"/>
    </source>
</evidence>
<feature type="compositionally biased region" description="Pro residues" evidence="2">
    <location>
        <begin position="229"/>
        <end position="245"/>
    </location>
</feature>